<organism evidence="3 4">
    <name type="scientific">Amanita muscaria (strain Koide BX008)</name>
    <dbReference type="NCBI Taxonomy" id="946122"/>
    <lineage>
        <taxon>Eukaryota</taxon>
        <taxon>Fungi</taxon>
        <taxon>Dikarya</taxon>
        <taxon>Basidiomycota</taxon>
        <taxon>Agaricomycotina</taxon>
        <taxon>Agaricomycetes</taxon>
        <taxon>Agaricomycetidae</taxon>
        <taxon>Agaricales</taxon>
        <taxon>Pluteineae</taxon>
        <taxon>Amanitaceae</taxon>
        <taxon>Amanita</taxon>
    </lineage>
</organism>
<dbReference type="InParanoid" id="A0A0C2WYA5"/>
<dbReference type="SUPFAM" id="SSF50685">
    <property type="entry name" value="Barwin-like endoglucanases"/>
    <property type="match status" value="1"/>
</dbReference>
<dbReference type="Proteomes" id="UP000054549">
    <property type="component" value="Unassembled WGS sequence"/>
</dbReference>
<dbReference type="InterPro" id="IPR051477">
    <property type="entry name" value="Expansin_CellWall"/>
</dbReference>
<evidence type="ECO:0000256" key="2">
    <source>
        <dbReference type="SAM" id="SignalP"/>
    </source>
</evidence>
<dbReference type="Gene3D" id="2.40.40.10">
    <property type="entry name" value="RlpA-like domain"/>
    <property type="match status" value="1"/>
</dbReference>
<dbReference type="PANTHER" id="PTHR31836:SF28">
    <property type="entry name" value="SRCR DOMAIN-CONTAINING PROTEIN-RELATED"/>
    <property type="match status" value="1"/>
</dbReference>
<accession>A0A0C2WYA5</accession>
<dbReference type="PANTHER" id="PTHR31836">
    <property type="match status" value="1"/>
</dbReference>
<dbReference type="OrthoDB" id="406505at2759"/>
<dbReference type="AlphaFoldDB" id="A0A0C2WYA5"/>
<feature type="chain" id="PRO_5002158564" evidence="2">
    <location>
        <begin position="21"/>
        <end position="141"/>
    </location>
</feature>
<keyword evidence="1 2" id="KW-0732">Signal</keyword>
<dbReference type="HOGENOM" id="CLU_047639_6_0_1"/>
<sequence length="141" mass="15747">MYRFFFVFVVLFATISMTFAIPTAAQNGTLVDLEKRVTHVGRGTWFHTGQGNCGQWNTDQDPIVAMALAFYNQNNGVNCGQWLQITNTANSKTTLAYVHDSCPGCSWNDLDMSPAVFSQLADLSVGVLQISWYFMPPSWHP</sequence>
<protein>
    <submittedName>
        <fullName evidence="3">Uncharacterized protein</fullName>
    </submittedName>
</protein>
<evidence type="ECO:0000313" key="3">
    <source>
        <dbReference type="EMBL" id="KIL61378.1"/>
    </source>
</evidence>
<keyword evidence="4" id="KW-1185">Reference proteome</keyword>
<dbReference type="CDD" id="cd22191">
    <property type="entry name" value="DPBB_RlpA_EXP_N-like"/>
    <property type="match status" value="1"/>
</dbReference>
<name>A0A0C2WYA5_AMAMK</name>
<evidence type="ECO:0000313" key="4">
    <source>
        <dbReference type="Proteomes" id="UP000054549"/>
    </source>
</evidence>
<dbReference type="EMBL" id="KN818285">
    <property type="protein sequence ID" value="KIL61378.1"/>
    <property type="molecule type" value="Genomic_DNA"/>
</dbReference>
<dbReference type="STRING" id="946122.A0A0C2WYA5"/>
<reference evidence="3 4" key="1">
    <citation type="submission" date="2014-04" db="EMBL/GenBank/DDBJ databases">
        <title>Evolutionary Origins and Diversification of the Mycorrhizal Mutualists.</title>
        <authorList>
            <consortium name="DOE Joint Genome Institute"/>
            <consortium name="Mycorrhizal Genomics Consortium"/>
            <person name="Kohler A."/>
            <person name="Kuo A."/>
            <person name="Nagy L.G."/>
            <person name="Floudas D."/>
            <person name="Copeland A."/>
            <person name="Barry K.W."/>
            <person name="Cichocki N."/>
            <person name="Veneault-Fourrey C."/>
            <person name="LaButti K."/>
            <person name="Lindquist E.A."/>
            <person name="Lipzen A."/>
            <person name="Lundell T."/>
            <person name="Morin E."/>
            <person name="Murat C."/>
            <person name="Riley R."/>
            <person name="Ohm R."/>
            <person name="Sun H."/>
            <person name="Tunlid A."/>
            <person name="Henrissat B."/>
            <person name="Grigoriev I.V."/>
            <person name="Hibbett D.S."/>
            <person name="Martin F."/>
        </authorList>
    </citation>
    <scope>NUCLEOTIDE SEQUENCE [LARGE SCALE GENOMIC DNA]</scope>
    <source>
        <strain evidence="3 4">Koide BX008</strain>
    </source>
</reference>
<dbReference type="InterPro" id="IPR036908">
    <property type="entry name" value="RlpA-like_sf"/>
</dbReference>
<evidence type="ECO:0000256" key="1">
    <source>
        <dbReference type="ARBA" id="ARBA00022729"/>
    </source>
</evidence>
<proteinExistence type="predicted"/>
<feature type="signal peptide" evidence="2">
    <location>
        <begin position="1"/>
        <end position="20"/>
    </location>
</feature>
<gene>
    <name evidence="3" type="ORF">M378DRAFT_167019</name>
</gene>